<dbReference type="PANTHER" id="PTHR33776">
    <property type="entry name" value="ENDO/EXONUCLEASE/PHOSPHATASE DOMAIN-CONTAINING PROTEIN"/>
    <property type="match status" value="1"/>
</dbReference>
<organism evidence="1 2">
    <name type="scientific">Porites lobata</name>
    <dbReference type="NCBI Taxonomy" id="104759"/>
    <lineage>
        <taxon>Eukaryota</taxon>
        <taxon>Metazoa</taxon>
        <taxon>Cnidaria</taxon>
        <taxon>Anthozoa</taxon>
        <taxon>Hexacorallia</taxon>
        <taxon>Scleractinia</taxon>
        <taxon>Fungiina</taxon>
        <taxon>Poritidae</taxon>
        <taxon>Porites</taxon>
    </lineage>
</organism>
<keyword evidence="2" id="KW-1185">Reference proteome</keyword>
<dbReference type="InterPro" id="IPR036691">
    <property type="entry name" value="Endo/exonu/phosph_ase_sf"/>
</dbReference>
<evidence type="ECO:0000313" key="1">
    <source>
        <dbReference type="EMBL" id="CAH3041708.1"/>
    </source>
</evidence>
<dbReference type="SUPFAM" id="SSF56219">
    <property type="entry name" value="DNase I-like"/>
    <property type="match status" value="1"/>
</dbReference>
<comment type="caution">
    <text evidence="1">The sequence shown here is derived from an EMBL/GenBank/DDBJ whole genome shotgun (WGS) entry which is preliminary data.</text>
</comment>
<dbReference type="PANTHER" id="PTHR33776:SF4">
    <property type="entry name" value="ENDONUCLEASE_EXONUCLEASE_PHOSPHATASE DOMAIN-CONTAINING PROTEIN"/>
    <property type="match status" value="1"/>
</dbReference>
<accession>A0ABN8N2U4</accession>
<sequence length="125" mass="14472">LNDSAHSVDINGFKFLHKYRQNRTGGGVGLYISNDLEFKLREDLSLHNVDTVESLFIELIRPREKNIIVENKICFLMGDFNINLINYQNHHLTGQFLDGMYSNMFFPLITRPSRITSHTATLIDK</sequence>
<feature type="non-terminal residue" evidence="1">
    <location>
        <position position="125"/>
    </location>
</feature>
<gene>
    <name evidence="1" type="ORF">PLOB_00047866</name>
</gene>
<feature type="non-terminal residue" evidence="1">
    <location>
        <position position="1"/>
    </location>
</feature>
<name>A0ABN8N2U4_9CNID</name>
<proteinExistence type="predicted"/>
<evidence type="ECO:0000313" key="2">
    <source>
        <dbReference type="Proteomes" id="UP001159405"/>
    </source>
</evidence>
<dbReference type="Proteomes" id="UP001159405">
    <property type="component" value="Unassembled WGS sequence"/>
</dbReference>
<protein>
    <submittedName>
        <fullName evidence="1">Uncharacterized protein</fullName>
    </submittedName>
</protein>
<dbReference type="EMBL" id="CALNXK010000009">
    <property type="protein sequence ID" value="CAH3041708.1"/>
    <property type="molecule type" value="Genomic_DNA"/>
</dbReference>
<reference evidence="1 2" key="1">
    <citation type="submission" date="2022-05" db="EMBL/GenBank/DDBJ databases">
        <authorList>
            <consortium name="Genoscope - CEA"/>
            <person name="William W."/>
        </authorList>
    </citation>
    <scope>NUCLEOTIDE SEQUENCE [LARGE SCALE GENOMIC DNA]</scope>
</reference>